<dbReference type="RefSeq" id="WP_114368274.1">
    <property type="nucleotide sequence ID" value="NZ_QPEX01000011.1"/>
</dbReference>
<dbReference type="InterPro" id="IPR025277">
    <property type="entry name" value="Apiosidase-like_cat_dom"/>
</dbReference>
<name>A0A368KT55_9BACT</name>
<proteinExistence type="predicted"/>
<dbReference type="EMBL" id="QPEX01000011">
    <property type="protein sequence ID" value="RCS52850.1"/>
    <property type="molecule type" value="Genomic_DNA"/>
</dbReference>
<dbReference type="Proteomes" id="UP000253562">
    <property type="component" value="Unassembled WGS sequence"/>
</dbReference>
<dbReference type="Pfam" id="PF16586">
    <property type="entry name" value="DUF5060"/>
    <property type="match status" value="1"/>
</dbReference>
<evidence type="ECO:0000259" key="3">
    <source>
        <dbReference type="Pfam" id="PF16586"/>
    </source>
</evidence>
<organism evidence="4 5">
    <name type="scientific">Bremerella cremea</name>
    <dbReference type="NCBI Taxonomy" id="1031537"/>
    <lineage>
        <taxon>Bacteria</taxon>
        <taxon>Pseudomonadati</taxon>
        <taxon>Planctomycetota</taxon>
        <taxon>Planctomycetia</taxon>
        <taxon>Pirellulales</taxon>
        <taxon>Pirellulaceae</taxon>
        <taxon>Bremerella</taxon>
    </lineage>
</organism>
<dbReference type="InterPro" id="IPR013783">
    <property type="entry name" value="Ig-like_fold"/>
</dbReference>
<feature type="domain" description="Apiosidase-like catalytic" evidence="2">
    <location>
        <begin position="151"/>
        <end position="472"/>
    </location>
</feature>
<dbReference type="Gene3D" id="2.60.40.10">
    <property type="entry name" value="Immunoglobulins"/>
    <property type="match status" value="1"/>
</dbReference>
<evidence type="ECO:0000259" key="2">
    <source>
        <dbReference type="Pfam" id="PF13204"/>
    </source>
</evidence>
<dbReference type="PANTHER" id="PTHR37836">
    <property type="entry name" value="LMO1036 PROTEIN"/>
    <property type="match status" value="1"/>
</dbReference>
<sequence length="563" mass="62897">MPLRRVSPTRRYSLPILPAPFWSSSSMRYSSMFIASLAFLFWSSACCWGEEVGKWVRWEHTFTAANNTPDSADISVLLTSPSGKKIERRAFWDGGNTWKVRFQPNELGTWKFQTSARDNFPGLSDQTGSFQCVKNAGQTVFQQHGPVEVAPNGRYLQHADGTPFFWLADTAWNGALLSDKKDWDTYLSDRQNKHFTAIQLVATQWRTAYQNPEGQVAYEGGDSLKIHPEFFQRLDARIDAVNAHNLLAAPVMLWSLGDPSYTPGKLPTDQATKLAKYIEARYGGNNVLWILAGDENYKPQRVDHWKAIGQAVFGKRQHAPVTLHPQGMHWPFDPFADEDWLDVLIYQSGHGDHSNSLAWIHSGPPSKKWKQAPARPIINAEPPYEDHVAYQSKQPHTAYNIRRAAYWSLLNAPTAGVSYGAHGVWSWETKPNTPLNHGGSGIAKPWHEAMQLPGSTNMGYLAQLMTSIDWWTLQPNNTILKSPSGKQDPAQHVSVSSSAAGDLLVAYLPVGGEVVLDTSLIPAVKKFTWFDPRTGQRTSAKPNKPGVFQAPDNHDWVLVGEAN</sequence>
<evidence type="ECO:0000259" key="1">
    <source>
        <dbReference type="Pfam" id="PF12904"/>
    </source>
</evidence>
<dbReference type="PANTHER" id="PTHR37836:SF3">
    <property type="entry name" value="ENDOGLUCANASE"/>
    <property type="match status" value="1"/>
</dbReference>
<dbReference type="Pfam" id="PF12904">
    <property type="entry name" value="Collagen_bind_2"/>
    <property type="match status" value="1"/>
</dbReference>
<dbReference type="InterPro" id="IPR032260">
    <property type="entry name" value="DUF5060"/>
</dbReference>
<protein>
    <submittedName>
        <fullName evidence="4">DUF4038 domain-containing protein</fullName>
    </submittedName>
</protein>
<feature type="domain" description="DUF5060" evidence="3">
    <location>
        <begin position="51"/>
        <end position="116"/>
    </location>
</feature>
<accession>A0A368KT55</accession>
<comment type="caution">
    <text evidence="4">The sequence shown here is derived from an EMBL/GenBank/DDBJ whole genome shotgun (WGS) entry which is preliminary data.</text>
</comment>
<feature type="domain" description="Putative collagen-binding" evidence="1">
    <location>
        <begin position="488"/>
        <end position="559"/>
    </location>
</feature>
<gene>
    <name evidence="4" type="ORF">DTL42_08445</name>
</gene>
<evidence type="ECO:0000313" key="4">
    <source>
        <dbReference type="EMBL" id="RCS52850.1"/>
    </source>
</evidence>
<dbReference type="Gene3D" id="3.20.20.80">
    <property type="entry name" value="Glycosidases"/>
    <property type="match status" value="1"/>
</dbReference>
<evidence type="ECO:0000313" key="5">
    <source>
        <dbReference type="Proteomes" id="UP000253562"/>
    </source>
</evidence>
<dbReference type="AlphaFoldDB" id="A0A368KT55"/>
<dbReference type="InterPro" id="IPR024749">
    <property type="entry name" value="Collagen-bd_put"/>
</dbReference>
<dbReference type="Pfam" id="PF13204">
    <property type="entry name" value="Apiosidase"/>
    <property type="match status" value="1"/>
</dbReference>
<dbReference type="OrthoDB" id="59486at2"/>
<reference evidence="4 5" key="1">
    <citation type="submission" date="2018-07" db="EMBL/GenBank/DDBJ databases">
        <title>Comparative genomes isolates from brazilian mangrove.</title>
        <authorList>
            <person name="De Araujo J.E."/>
            <person name="Taketani R.G."/>
            <person name="Silva M.C.P."/>
            <person name="Lourenco M.V."/>
            <person name="Oliveira V.M."/>
            <person name="Andreote F.D."/>
        </authorList>
    </citation>
    <scope>NUCLEOTIDE SEQUENCE [LARGE SCALE GENOMIC DNA]</scope>
    <source>
        <strain evidence="4 5">HEX PRIS-MGV</strain>
    </source>
</reference>